<dbReference type="EMBL" id="CATNWA010000063">
    <property type="protein sequence ID" value="CAI9532554.1"/>
    <property type="molecule type" value="Genomic_DNA"/>
</dbReference>
<dbReference type="SUPFAM" id="SSF53649">
    <property type="entry name" value="Alkaline phosphatase-like"/>
    <property type="match status" value="1"/>
</dbReference>
<comment type="caution">
    <text evidence="4">The sequence shown here is derived from an EMBL/GenBank/DDBJ whole genome shotgun (WGS) entry which is preliminary data.</text>
</comment>
<dbReference type="Proteomes" id="UP001162483">
    <property type="component" value="Unassembled WGS sequence"/>
</dbReference>
<evidence type="ECO:0000256" key="2">
    <source>
        <dbReference type="ARBA" id="ARBA00008779"/>
    </source>
</evidence>
<dbReference type="InterPro" id="IPR017850">
    <property type="entry name" value="Alkaline_phosphatase_core_sf"/>
</dbReference>
<evidence type="ECO:0000256" key="1">
    <source>
        <dbReference type="ARBA" id="ARBA00001913"/>
    </source>
</evidence>
<evidence type="ECO:0000313" key="5">
    <source>
        <dbReference type="Proteomes" id="UP001162483"/>
    </source>
</evidence>
<comment type="similarity">
    <text evidence="2">Belongs to the sulfatase family.</text>
</comment>
<evidence type="ECO:0000313" key="4">
    <source>
        <dbReference type="EMBL" id="CAI9532554.1"/>
    </source>
</evidence>
<sequence>MELKVSQVVEESKAFISRNKNGPFLLFVSFLHTHTPYYTTERFRGRSRHDLYGDNIEEMDWMVGEILKAIDEEGLVNNTFTYFTSDHGAHLEGMEGSSHLKGHNGIYRGN</sequence>
<comment type="cofactor">
    <cofactor evidence="1">
        <name>Ca(2+)</name>
        <dbReference type="ChEBI" id="CHEBI:29108"/>
    </cofactor>
</comment>
<dbReference type="InterPro" id="IPR000917">
    <property type="entry name" value="Sulfatase_N"/>
</dbReference>
<proteinExistence type="inferred from homology"/>
<feature type="non-terminal residue" evidence="4">
    <location>
        <position position="110"/>
    </location>
</feature>
<dbReference type="Pfam" id="PF00884">
    <property type="entry name" value="Sulfatase"/>
    <property type="match status" value="1"/>
</dbReference>
<reference evidence="4" key="1">
    <citation type="submission" date="2023-05" db="EMBL/GenBank/DDBJ databases">
        <authorList>
            <person name="Stuckert A."/>
        </authorList>
    </citation>
    <scope>NUCLEOTIDE SEQUENCE</scope>
</reference>
<organism evidence="4 5">
    <name type="scientific">Staurois parvus</name>
    <dbReference type="NCBI Taxonomy" id="386267"/>
    <lineage>
        <taxon>Eukaryota</taxon>
        <taxon>Metazoa</taxon>
        <taxon>Chordata</taxon>
        <taxon>Craniata</taxon>
        <taxon>Vertebrata</taxon>
        <taxon>Euteleostomi</taxon>
        <taxon>Amphibia</taxon>
        <taxon>Batrachia</taxon>
        <taxon>Anura</taxon>
        <taxon>Neobatrachia</taxon>
        <taxon>Ranoidea</taxon>
        <taxon>Ranidae</taxon>
        <taxon>Staurois</taxon>
    </lineage>
</organism>
<dbReference type="PANTHER" id="PTHR42693">
    <property type="entry name" value="ARYLSULFATASE FAMILY MEMBER"/>
    <property type="match status" value="1"/>
</dbReference>
<feature type="domain" description="Sulfatase N-terminal" evidence="3">
    <location>
        <begin position="7"/>
        <end position="103"/>
    </location>
</feature>
<dbReference type="PANTHER" id="PTHR42693:SF50">
    <property type="entry name" value="ARYLSULFATASE H ISOFORM X1"/>
    <property type="match status" value="1"/>
</dbReference>
<protein>
    <recommendedName>
        <fullName evidence="3">Sulfatase N-terminal domain-containing protein</fullName>
    </recommendedName>
</protein>
<accession>A0ABN9A999</accession>
<name>A0ABN9A999_9NEOB</name>
<evidence type="ECO:0000259" key="3">
    <source>
        <dbReference type="Pfam" id="PF00884"/>
    </source>
</evidence>
<gene>
    <name evidence="4" type="ORF">SPARVUS_LOCUS232856</name>
</gene>
<dbReference type="Gene3D" id="3.40.720.10">
    <property type="entry name" value="Alkaline Phosphatase, subunit A"/>
    <property type="match status" value="1"/>
</dbReference>
<dbReference type="InterPro" id="IPR050738">
    <property type="entry name" value="Sulfatase"/>
</dbReference>
<keyword evidence="5" id="KW-1185">Reference proteome</keyword>